<comment type="caution">
    <text evidence="2">The sequence shown here is derived from an EMBL/GenBank/DDBJ whole genome shotgun (WGS) entry which is preliminary data.</text>
</comment>
<evidence type="ECO:0000313" key="2">
    <source>
        <dbReference type="EMBL" id="OLS01886.1"/>
    </source>
</evidence>
<dbReference type="AlphaFoldDB" id="A0A1U7M3M5"/>
<evidence type="ECO:0008006" key="4">
    <source>
        <dbReference type="Google" id="ProtNLM"/>
    </source>
</evidence>
<accession>A0A1U7M3M5</accession>
<comment type="similarity">
    <text evidence="1">Belongs to the UPF0236 family.</text>
</comment>
<sequence>MDIIIQQIVEKIIKSTNLNLEKVLKERKGISDFIINIKKTLDEVGVDLVHGVLEEVDKRVKEDINRKQKWIVKSKNNIKSLATTFGEVKYQRTYYENKKTGEYKYLSDEMLGIQAHDKMDISLKAELVENAIDSPYRKSGISTSENIDLTGQTVMNTIRELGPVENNVIGIKEKNKDIKLLYIEADEDHVALQTGKCIEPKLIYVHEGRELISKDRYRLKNIRVFSGVYSSSEDIWLEVADYIDQAYDMDKIEKIYLSGDGASWIKQGIGWINKSEYVLDRFHLSKYVKKATAHLPHITHALWNYINRLEKENVRELFQVILEETEIDTKKASVKDSRRYILNNWEGIKNQYKEDYIGCSAEGHISHILSDRLSSRPLGWCREGVDQMARLRAFKTNGGNVYDLFNQRRDQQLKEERILKLSKRNIDKKIISKTANEVIGNIPILSDGRNSGLNTILKSLRGA</sequence>
<dbReference type="NCBIfam" id="NF033529">
    <property type="entry name" value="transpos_ISLre2"/>
    <property type="match status" value="1"/>
</dbReference>
<reference evidence="2 3" key="1">
    <citation type="submission" date="2016-02" db="EMBL/GenBank/DDBJ databases">
        <title>Genome sequence of Tissierella creatinophila DSM 6911.</title>
        <authorList>
            <person name="Poehlein A."/>
            <person name="Daniel R."/>
        </authorList>
    </citation>
    <scope>NUCLEOTIDE SEQUENCE [LARGE SCALE GENOMIC DNA]</scope>
    <source>
        <strain evidence="2 3">DSM 6911</strain>
    </source>
</reference>
<dbReference type="Proteomes" id="UP000186112">
    <property type="component" value="Unassembled WGS sequence"/>
</dbReference>
<organism evidence="2 3">
    <name type="scientific">Tissierella creatinophila DSM 6911</name>
    <dbReference type="NCBI Taxonomy" id="1123403"/>
    <lineage>
        <taxon>Bacteria</taxon>
        <taxon>Bacillati</taxon>
        <taxon>Bacillota</taxon>
        <taxon>Tissierellia</taxon>
        <taxon>Tissierellales</taxon>
        <taxon>Tissierellaceae</taxon>
        <taxon>Tissierella</taxon>
    </lineage>
</organism>
<proteinExistence type="inferred from homology"/>
<dbReference type="OrthoDB" id="2162583at2"/>
<evidence type="ECO:0000256" key="1">
    <source>
        <dbReference type="ARBA" id="ARBA00006539"/>
    </source>
</evidence>
<protein>
    <recommendedName>
        <fullName evidence="4">ISLre2 family transposase</fullName>
    </recommendedName>
</protein>
<name>A0A1U7M3M5_TISCR</name>
<dbReference type="InterPro" id="IPR009620">
    <property type="entry name" value="UPF0236"/>
</dbReference>
<keyword evidence="3" id="KW-1185">Reference proteome</keyword>
<evidence type="ECO:0000313" key="3">
    <source>
        <dbReference type="Proteomes" id="UP000186112"/>
    </source>
</evidence>
<gene>
    <name evidence="2" type="ORF">TICRE_21510</name>
</gene>
<dbReference type="RefSeq" id="WP_075727911.1">
    <property type="nucleotide sequence ID" value="NZ_LTDM01000054.1"/>
</dbReference>
<dbReference type="Pfam" id="PF06782">
    <property type="entry name" value="UPF0236"/>
    <property type="match status" value="1"/>
</dbReference>
<dbReference type="EMBL" id="LTDM01000054">
    <property type="protein sequence ID" value="OLS01886.1"/>
    <property type="molecule type" value="Genomic_DNA"/>
</dbReference>